<evidence type="ECO:0000256" key="5">
    <source>
        <dbReference type="ARBA" id="ARBA00022989"/>
    </source>
</evidence>
<dbReference type="InterPro" id="IPR000515">
    <property type="entry name" value="MetI-like"/>
</dbReference>
<dbReference type="RefSeq" id="WP_100343492.1">
    <property type="nucleotide sequence ID" value="NZ_PGFB01000001.1"/>
</dbReference>
<dbReference type="OrthoDB" id="61122at2"/>
<evidence type="ECO:0000313" key="10">
    <source>
        <dbReference type="Proteomes" id="UP000230161"/>
    </source>
</evidence>
<dbReference type="PANTHER" id="PTHR43744:SF8">
    <property type="entry name" value="SN-GLYCEROL-3-PHOSPHATE TRANSPORT SYSTEM PERMEASE PROTEIN UGPE"/>
    <property type="match status" value="1"/>
</dbReference>
<proteinExistence type="inferred from homology"/>
<comment type="subcellular location">
    <subcellularLocation>
        <location evidence="1 7">Cell membrane</location>
        <topology evidence="1 7">Multi-pass membrane protein</topology>
    </subcellularLocation>
</comment>
<dbReference type="GO" id="GO:0055085">
    <property type="term" value="P:transmembrane transport"/>
    <property type="evidence" value="ECO:0007669"/>
    <property type="project" value="InterPro"/>
</dbReference>
<comment type="similarity">
    <text evidence="7">Belongs to the binding-protein-dependent transport system permease family.</text>
</comment>
<keyword evidence="2 7" id="KW-0813">Transport</keyword>
<evidence type="ECO:0000259" key="8">
    <source>
        <dbReference type="PROSITE" id="PS50928"/>
    </source>
</evidence>
<dbReference type="GO" id="GO:0005886">
    <property type="term" value="C:plasma membrane"/>
    <property type="evidence" value="ECO:0007669"/>
    <property type="project" value="UniProtKB-SubCell"/>
</dbReference>
<dbReference type="CDD" id="cd06261">
    <property type="entry name" value="TM_PBP2"/>
    <property type="match status" value="1"/>
</dbReference>
<feature type="domain" description="ABC transmembrane type-1" evidence="8">
    <location>
        <begin position="76"/>
        <end position="267"/>
    </location>
</feature>
<dbReference type="Gene3D" id="1.10.3720.10">
    <property type="entry name" value="MetI-like"/>
    <property type="match status" value="1"/>
</dbReference>
<evidence type="ECO:0000256" key="7">
    <source>
        <dbReference type="RuleBase" id="RU363032"/>
    </source>
</evidence>
<protein>
    <submittedName>
        <fullName evidence="9">Raffinose/stachyose/melibiose transport system permease protein</fullName>
    </submittedName>
</protein>
<name>A0A2M9C517_9MICO</name>
<dbReference type="SUPFAM" id="SSF161098">
    <property type="entry name" value="MetI-like"/>
    <property type="match status" value="1"/>
</dbReference>
<accession>A0A2M9C517</accession>
<sequence length="282" mass="30176">MSRTTRSPLSIVGHGWAILWTLISVLPFIFIVLLAFKSTTAIYTDPIGLVGVDWKPQNFVDAWNGPPGGGGFGFYLINTVVVAAIAITLSLVLGSFTAYFLSLASARVRRIGVVILLVTTITPVVLLLIPYYQAVNLLGLLSNPPALAIIYVALVLPNTVLILQSFYLGFPPELREAAALDGLGPLRTFFTVVSPLSRGPLVAVAMLNGFNIWGETQVAIVMLVQAQSRTVPIGLFAFQGEFQSNTGAIFAGLTIATVPVLIAYLIFNRQVTKGIALGGVFR</sequence>
<comment type="caution">
    <text evidence="9">The sequence shown here is derived from an EMBL/GenBank/DDBJ whole genome shotgun (WGS) entry which is preliminary data.</text>
</comment>
<feature type="transmembrane region" description="Helical" evidence="7">
    <location>
        <begin position="113"/>
        <end position="134"/>
    </location>
</feature>
<feature type="transmembrane region" description="Helical" evidence="7">
    <location>
        <begin position="189"/>
        <end position="213"/>
    </location>
</feature>
<feature type="transmembrane region" description="Helical" evidence="7">
    <location>
        <begin position="248"/>
        <end position="267"/>
    </location>
</feature>
<keyword evidence="5 7" id="KW-1133">Transmembrane helix</keyword>
<evidence type="ECO:0000256" key="4">
    <source>
        <dbReference type="ARBA" id="ARBA00022692"/>
    </source>
</evidence>
<evidence type="ECO:0000256" key="1">
    <source>
        <dbReference type="ARBA" id="ARBA00004651"/>
    </source>
</evidence>
<gene>
    <name evidence="9" type="ORF">CLV54_0660</name>
</gene>
<reference evidence="9 10" key="1">
    <citation type="submission" date="2017-11" db="EMBL/GenBank/DDBJ databases">
        <title>Genomic Encyclopedia of Archaeal and Bacterial Type Strains, Phase II (KMG-II): From Individual Species to Whole Genera.</title>
        <authorList>
            <person name="Goeker M."/>
        </authorList>
    </citation>
    <scope>NUCLEOTIDE SEQUENCE [LARGE SCALE GENOMIC DNA]</scope>
    <source>
        <strain evidence="9 10">DSM 25625</strain>
    </source>
</reference>
<dbReference type="PROSITE" id="PS50928">
    <property type="entry name" value="ABC_TM1"/>
    <property type="match status" value="1"/>
</dbReference>
<dbReference type="EMBL" id="PGFB01000001">
    <property type="protein sequence ID" value="PJJ65623.1"/>
    <property type="molecule type" value="Genomic_DNA"/>
</dbReference>
<keyword evidence="6 7" id="KW-0472">Membrane</keyword>
<keyword evidence="10" id="KW-1185">Reference proteome</keyword>
<evidence type="ECO:0000256" key="3">
    <source>
        <dbReference type="ARBA" id="ARBA00022475"/>
    </source>
</evidence>
<feature type="transmembrane region" description="Helical" evidence="7">
    <location>
        <begin position="72"/>
        <end position="101"/>
    </location>
</feature>
<evidence type="ECO:0000313" key="9">
    <source>
        <dbReference type="EMBL" id="PJJ65623.1"/>
    </source>
</evidence>
<dbReference type="PANTHER" id="PTHR43744">
    <property type="entry name" value="ABC TRANSPORTER PERMEASE PROTEIN MG189-RELATED-RELATED"/>
    <property type="match status" value="1"/>
</dbReference>
<organism evidence="9 10">
    <name type="scientific">Compostimonas suwonensis</name>
    <dbReference type="NCBI Taxonomy" id="1048394"/>
    <lineage>
        <taxon>Bacteria</taxon>
        <taxon>Bacillati</taxon>
        <taxon>Actinomycetota</taxon>
        <taxon>Actinomycetes</taxon>
        <taxon>Micrococcales</taxon>
        <taxon>Microbacteriaceae</taxon>
        <taxon>Compostimonas</taxon>
    </lineage>
</organism>
<keyword evidence="4 7" id="KW-0812">Transmembrane</keyword>
<dbReference type="Proteomes" id="UP000230161">
    <property type="component" value="Unassembled WGS sequence"/>
</dbReference>
<dbReference type="AlphaFoldDB" id="A0A2M9C517"/>
<dbReference type="InterPro" id="IPR035906">
    <property type="entry name" value="MetI-like_sf"/>
</dbReference>
<feature type="transmembrane region" description="Helical" evidence="7">
    <location>
        <begin position="146"/>
        <end position="168"/>
    </location>
</feature>
<evidence type="ECO:0000256" key="6">
    <source>
        <dbReference type="ARBA" id="ARBA00023136"/>
    </source>
</evidence>
<evidence type="ECO:0000256" key="2">
    <source>
        <dbReference type="ARBA" id="ARBA00022448"/>
    </source>
</evidence>
<dbReference type="Pfam" id="PF00528">
    <property type="entry name" value="BPD_transp_1"/>
    <property type="match status" value="1"/>
</dbReference>
<feature type="transmembrane region" description="Helical" evidence="7">
    <location>
        <begin position="12"/>
        <end position="36"/>
    </location>
</feature>
<keyword evidence="3" id="KW-1003">Cell membrane</keyword>